<keyword evidence="5" id="KW-0547">Nucleotide-binding</keyword>
<gene>
    <name evidence="15" type="primary">dppD</name>
    <name evidence="15" type="ORF">ZNDK_0817</name>
</gene>
<comment type="catalytic activity">
    <reaction evidence="13">
        <text>Ni(2+)(out) + ATP + H2O = Ni(2+)(in) + ADP + phosphate + H(+)</text>
        <dbReference type="Rhea" id="RHEA:15557"/>
        <dbReference type="ChEBI" id="CHEBI:15377"/>
        <dbReference type="ChEBI" id="CHEBI:15378"/>
        <dbReference type="ChEBI" id="CHEBI:30616"/>
        <dbReference type="ChEBI" id="CHEBI:43474"/>
        <dbReference type="ChEBI" id="CHEBI:49786"/>
        <dbReference type="ChEBI" id="CHEBI:456216"/>
        <dbReference type="EC" id="7.2.2.11"/>
    </reaction>
    <physiologicalReaction direction="left-to-right" evidence="13">
        <dbReference type="Rhea" id="RHEA:15558"/>
    </physiologicalReaction>
</comment>
<organism evidence="15 16">
    <name type="scientific">Candidatus Desulfovibrio kirbyi</name>
    <dbReference type="NCBI Taxonomy" id="2696086"/>
    <lineage>
        <taxon>Bacteria</taxon>
        <taxon>Pseudomonadati</taxon>
        <taxon>Thermodesulfobacteriota</taxon>
        <taxon>Desulfovibrionia</taxon>
        <taxon>Desulfovibrionales</taxon>
        <taxon>Desulfovibrionaceae</taxon>
        <taxon>Desulfovibrio</taxon>
    </lineage>
</organism>
<dbReference type="SMART" id="SM00382">
    <property type="entry name" value="AAA"/>
    <property type="match status" value="1"/>
</dbReference>
<reference evidence="15 16" key="1">
    <citation type="journal article" date="2020" name="ISME J.">
        <title>Parallel Reductive Genome Evolution in Desulfovibrio Ectosymbionts Independently Acquired by Trichonympha Protists in the Termite Gut.</title>
        <authorList>
            <person name="Takeuchi M."/>
            <person name="Kuwahara H."/>
            <person name="Murakami T."/>
            <person name="Takahashi K."/>
            <person name="Kajitani R."/>
            <person name="Toyoda A."/>
            <person name="Itoh T."/>
            <person name="Ohkuma M."/>
            <person name="Hongoh Y."/>
        </authorList>
    </citation>
    <scope>NUCLEOTIDE SEQUENCE [LARGE SCALE GENOMIC DNA]</scope>
    <source>
        <strain evidence="15">ZnDsv-02</strain>
    </source>
</reference>
<dbReference type="Proteomes" id="UP000505077">
    <property type="component" value="Unassembled WGS sequence"/>
</dbReference>
<evidence type="ECO:0000256" key="2">
    <source>
        <dbReference type="ARBA" id="ARBA00005417"/>
    </source>
</evidence>
<comment type="subunit">
    <text evidence="10">The complex is composed of two ATP-binding proteins (NikD and NikE), two transmembrane proteins (NikB and NikC) and a solute-binding protein (NikA).</text>
</comment>
<evidence type="ECO:0000259" key="14">
    <source>
        <dbReference type="PROSITE" id="PS50893"/>
    </source>
</evidence>
<dbReference type="EC" id="7.2.2.11" evidence="11"/>
<dbReference type="EMBL" id="BLLL01000008">
    <property type="protein sequence ID" value="GFH63046.1"/>
    <property type="molecule type" value="Genomic_DNA"/>
</dbReference>
<evidence type="ECO:0000256" key="8">
    <source>
        <dbReference type="ARBA" id="ARBA00023065"/>
    </source>
</evidence>
<dbReference type="InterPro" id="IPR003593">
    <property type="entry name" value="AAA+_ATPase"/>
</dbReference>
<dbReference type="GO" id="GO:0015833">
    <property type="term" value="P:peptide transport"/>
    <property type="evidence" value="ECO:0007669"/>
    <property type="project" value="InterPro"/>
</dbReference>
<comment type="caution">
    <text evidence="15">The sequence shown here is derived from an EMBL/GenBank/DDBJ whole genome shotgun (WGS) entry which is preliminary data.</text>
</comment>
<keyword evidence="9" id="KW-0472">Membrane</keyword>
<dbReference type="InterPro" id="IPR013563">
    <property type="entry name" value="Oligopep_ABC_C"/>
</dbReference>
<dbReference type="FunFam" id="3.40.50.300:FF:000016">
    <property type="entry name" value="Oligopeptide ABC transporter ATP-binding component"/>
    <property type="match status" value="1"/>
</dbReference>
<dbReference type="NCBIfam" id="TIGR01727">
    <property type="entry name" value="oligo_HPY"/>
    <property type="match status" value="1"/>
</dbReference>
<evidence type="ECO:0000256" key="9">
    <source>
        <dbReference type="ARBA" id="ARBA00023136"/>
    </source>
</evidence>
<comment type="similarity">
    <text evidence="2">Belongs to the ABC transporter superfamily.</text>
</comment>
<dbReference type="PROSITE" id="PS50893">
    <property type="entry name" value="ABC_TRANSPORTER_2"/>
    <property type="match status" value="1"/>
</dbReference>
<keyword evidence="3" id="KW-0813">Transport</keyword>
<dbReference type="GO" id="GO:0015413">
    <property type="term" value="F:ABC-type nickel transporter activity"/>
    <property type="evidence" value="ECO:0007669"/>
    <property type="project" value="UniProtKB-EC"/>
</dbReference>
<dbReference type="SUPFAM" id="SSF52540">
    <property type="entry name" value="P-loop containing nucleoside triphosphate hydrolases"/>
    <property type="match status" value="1"/>
</dbReference>
<evidence type="ECO:0000313" key="16">
    <source>
        <dbReference type="Proteomes" id="UP000505077"/>
    </source>
</evidence>
<evidence type="ECO:0000313" key="15">
    <source>
        <dbReference type="EMBL" id="GFH63046.1"/>
    </source>
</evidence>
<evidence type="ECO:0000256" key="13">
    <source>
        <dbReference type="ARBA" id="ARBA00048610"/>
    </source>
</evidence>
<evidence type="ECO:0000256" key="10">
    <source>
        <dbReference type="ARBA" id="ARBA00038669"/>
    </source>
</evidence>
<keyword evidence="7" id="KW-1278">Translocase</keyword>
<keyword evidence="8" id="KW-0406">Ion transport</keyword>
<evidence type="ECO:0000256" key="11">
    <source>
        <dbReference type="ARBA" id="ARBA00039098"/>
    </source>
</evidence>
<comment type="subcellular location">
    <subcellularLocation>
        <location evidence="1">Cell inner membrane</location>
        <topology evidence="1">Peripheral membrane protein</topology>
    </subcellularLocation>
</comment>
<dbReference type="InterPro" id="IPR050388">
    <property type="entry name" value="ABC_Ni/Peptide_Import"/>
</dbReference>
<dbReference type="InterPro" id="IPR027417">
    <property type="entry name" value="P-loop_NTPase"/>
</dbReference>
<sequence>MNGLTVDFISDKKRLTAVNNVSLALYAGAITCLVGESGCGKSLTARAILRLTPETALTRGQIFLGQTDLLSLPEKALRDIRGHKIGMVFQEPMTSLNPVLTVGEQTAEPLRLHLNMTADEARGEVERLFSEVGIPSPRSRYDEYPHQLSGGMRQRVMIAMALACKPDILLADEPTTALDATIQGQILRLISDQTQRRGMAVLLITHDLAVVAQTADFVGVMYAGNLMEYAAVGEFFTSPQHPYSRALMECAAKSRAAARLTAIEGNVPSLAHMPSGCAFHPRCPMAEAHCAQATPDPLALTDNTHRVACLQAEKKDSA</sequence>
<evidence type="ECO:0000256" key="6">
    <source>
        <dbReference type="ARBA" id="ARBA00022840"/>
    </source>
</evidence>
<evidence type="ECO:0000256" key="1">
    <source>
        <dbReference type="ARBA" id="ARBA00004417"/>
    </source>
</evidence>
<protein>
    <recommendedName>
        <fullName evidence="12">Nickel import system ATP-binding protein NikD</fullName>
        <ecNumber evidence="11">7.2.2.11</ecNumber>
    </recommendedName>
</protein>
<accession>A0A6L2R667</accession>
<evidence type="ECO:0000256" key="3">
    <source>
        <dbReference type="ARBA" id="ARBA00022448"/>
    </source>
</evidence>
<feature type="domain" description="ABC transporter" evidence="14">
    <location>
        <begin position="1"/>
        <end position="248"/>
    </location>
</feature>
<dbReference type="InterPro" id="IPR003439">
    <property type="entry name" value="ABC_transporter-like_ATP-bd"/>
</dbReference>
<proteinExistence type="inferred from homology"/>
<dbReference type="PANTHER" id="PTHR43297">
    <property type="entry name" value="OLIGOPEPTIDE TRANSPORT ATP-BINDING PROTEIN APPD"/>
    <property type="match status" value="1"/>
</dbReference>
<keyword evidence="4" id="KW-1003">Cell membrane</keyword>
<name>A0A6L2R667_9BACT</name>
<dbReference type="Pfam" id="PF00005">
    <property type="entry name" value="ABC_tran"/>
    <property type="match status" value="1"/>
</dbReference>
<dbReference type="GO" id="GO:0005886">
    <property type="term" value="C:plasma membrane"/>
    <property type="evidence" value="ECO:0007669"/>
    <property type="project" value="UniProtKB-SubCell"/>
</dbReference>
<dbReference type="InterPro" id="IPR017871">
    <property type="entry name" value="ABC_transporter-like_CS"/>
</dbReference>
<evidence type="ECO:0000256" key="12">
    <source>
        <dbReference type="ARBA" id="ARBA00044143"/>
    </source>
</evidence>
<dbReference type="GO" id="GO:0005524">
    <property type="term" value="F:ATP binding"/>
    <property type="evidence" value="ECO:0007669"/>
    <property type="project" value="UniProtKB-KW"/>
</dbReference>
<evidence type="ECO:0000256" key="5">
    <source>
        <dbReference type="ARBA" id="ARBA00022741"/>
    </source>
</evidence>
<evidence type="ECO:0000256" key="4">
    <source>
        <dbReference type="ARBA" id="ARBA00022475"/>
    </source>
</evidence>
<dbReference type="CDD" id="cd03257">
    <property type="entry name" value="ABC_NikE_OppD_transporters"/>
    <property type="match status" value="1"/>
</dbReference>
<dbReference type="Pfam" id="PF08352">
    <property type="entry name" value="oligo_HPY"/>
    <property type="match status" value="1"/>
</dbReference>
<dbReference type="PANTHER" id="PTHR43297:SF13">
    <property type="entry name" value="NICKEL ABC TRANSPORTER, ATP-BINDING PROTEIN"/>
    <property type="match status" value="1"/>
</dbReference>
<evidence type="ECO:0000256" key="7">
    <source>
        <dbReference type="ARBA" id="ARBA00022967"/>
    </source>
</evidence>
<dbReference type="AlphaFoldDB" id="A0A6L2R667"/>
<keyword evidence="6 15" id="KW-0067">ATP-binding</keyword>
<dbReference type="GO" id="GO:0016887">
    <property type="term" value="F:ATP hydrolysis activity"/>
    <property type="evidence" value="ECO:0007669"/>
    <property type="project" value="InterPro"/>
</dbReference>
<dbReference type="Gene3D" id="3.40.50.300">
    <property type="entry name" value="P-loop containing nucleotide triphosphate hydrolases"/>
    <property type="match status" value="1"/>
</dbReference>
<dbReference type="PROSITE" id="PS00211">
    <property type="entry name" value="ABC_TRANSPORTER_1"/>
    <property type="match status" value="1"/>
</dbReference>